<dbReference type="InterPro" id="IPR000268">
    <property type="entry name" value="RPABC5/Rpb10"/>
</dbReference>
<dbReference type="GO" id="GO:0006351">
    <property type="term" value="P:DNA-templated transcription"/>
    <property type="evidence" value="ECO:0007669"/>
    <property type="project" value="InterPro"/>
</dbReference>
<dbReference type="Pfam" id="PF01194">
    <property type="entry name" value="RNA_pol_N"/>
    <property type="match status" value="1"/>
</dbReference>
<dbReference type="Gene3D" id="1.10.10.60">
    <property type="entry name" value="Homeodomain-like"/>
    <property type="match status" value="1"/>
</dbReference>
<name>A0A1E1EW27_9VIRU</name>
<dbReference type="EMBL" id="AP017644">
    <property type="protein sequence ID" value="BAV61459.1"/>
    <property type="molecule type" value="Genomic_DNA"/>
</dbReference>
<dbReference type="EMBL" id="AP017645">
    <property type="protein sequence ID" value="BAV62447.1"/>
    <property type="molecule type" value="Genomic_DNA"/>
</dbReference>
<evidence type="ECO:0000313" key="1">
    <source>
        <dbReference type="EMBL" id="BAV61459.1"/>
    </source>
</evidence>
<accession>A0A1E1EW27</accession>
<dbReference type="InterPro" id="IPR023580">
    <property type="entry name" value="RNA_pol_su_RPB10"/>
</dbReference>
<protein>
    <submittedName>
        <fullName evidence="2">Putative DNA-directed RNA polymerase II subunit N</fullName>
    </submittedName>
</protein>
<organism evidence="2 3">
    <name type="scientific">Acanthamoeba castellanii mimivirus</name>
    <dbReference type="NCBI Taxonomy" id="1899318"/>
    <lineage>
        <taxon>Viruses</taxon>
        <taxon>Varidnaviria</taxon>
        <taxon>Bamfordvirae</taxon>
        <taxon>Nucleocytoviricota</taxon>
        <taxon>Megaviricetes</taxon>
        <taxon>Imitervirales</taxon>
        <taxon>Mimiviridae</taxon>
        <taxon>Megamimivirinae</taxon>
        <taxon>Mimivirus</taxon>
    </lineage>
</organism>
<dbReference type="GO" id="GO:0000428">
    <property type="term" value="C:DNA-directed RNA polymerase complex"/>
    <property type="evidence" value="ECO:0007669"/>
    <property type="project" value="UniProtKB-KW"/>
</dbReference>
<proteinExistence type="predicted"/>
<sequence>MLFYVRCPTCGDIISFDYDKYMEDLEEVNNNPKLTKRQKDLERSKLLDKYGYNEICHRQRILCQIPYHKIILS</sequence>
<reference evidence="3 4" key="1">
    <citation type="submission" date="2016-09" db="EMBL/GenBank/DDBJ databases">
        <title>Nearly complete genome sequences of 2 Mimiviridae isolates, Mimivirus shirakomae and Mimivirus kasaii from Japanese pond and river mouth.</title>
        <authorList>
            <person name="Takemura M."/>
            <person name="Mikami T."/>
            <person name="Murono S."/>
        </authorList>
    </citation>
    <scope>NUCLEOTIDE SEQUENCE [LARGE SCALE GENOMIC DNA]</scope>
    <source>
        <strain evidence="1 4">Mimivirus kasaii</strain>
        <strain evidence="2 3">Mimivirus shirakomae</strain>
    </source>
</reference>
<keyword evidence="2" id="KW-0240">DNA-directed RNA polymerase</keyword>
<dbReference type="Proteomes" id="UP000241484">
    <property type="component" value="Segment"/>
</dbReference>
<evidence type="ECO:0000313" key="2">
    <source>
        <dbReference type="EMBL" id="BAV62447.1"/>
    </source>
</evidence>
<evidence type="ECO:0000313" key="3">
    <source>
        <dbReference type="Proteomes" id="UP000240366"/>
    </source>
</evidence>
<dbReference type="Proteomes" id="UP000240366">
    <property type="component" value="Segment"/>
</dbReference>
<dbReference type="GO" id="GO:0003899">
    <property type="term" value="F:DNA-directed RNA polymerase activity"/>
    <property type="evidence" value="ECO:0007669"/>
    <property type="project" value="InterPro"/>
</dbReference>
<evidence type="ECO:0000313" key="4">
    <source>
        <dbReference type="Proteomes" id="UP000241484"/>
    </source>
</evidence>
<dbReference type="GO" id="GO:0003677">
    <property type="term" value="F:DNA binding"/>
    <property type="evidence" value="ECO:0007669"/>
    <property type="project" value="InterPro"/>
</dbReference>
<dbReference type="SUPFAM" id="SSF46924">
    <property type="entry name" value="RNA polymerase subunit RPB10"/>
    <property type="match status" value="1"/>
</dbReference>
<keyword evidence="2" id="KW-0804">Transcription</keyword>